<evidence type="ECO:0000259" key="1">
    <source>
        <dbReference type="Pfam" id="PF13229"/>
    </source>
</evidence>
<dbReference type="Gene3D" id="2.160.20.10">
    <property type="entry name" value="Single-stranded right-handed beta-helix, Pectin lyase-like"/>
    <property type="match status" value="1"/>
</dbReference>
<protein>
    <recommendedName>
        <fullName evidence="1">Right handed beta helix domain-containing protein</fullName>
    </recommendedName>
</protein>
<gene>
    <name evidence="2" type="ORF">S01H1_72572</name>
</gene>
<dbReference type="Pfam" id="PF13229">
    <property type="entry name" value="Beta_helix"/>
    <property type="match status" value="1"/>
</dbReference>
<reference evidence="2" key="1">
    <citation type="journal article" date="2014" name="Front. Microbiol.">
        <title>High frequency of phylogenetically diverse reductive dehalogenase-homologous genes in deep subseafloor sedimentary metagenomes.</title>
        <authorList>
            <person name="Kawai M."/>
            <person name="Futagami T."/>
            <person name="Toyoda A."/>
            <person name="Takaki Y."/>
            <person name="Nishi S."/>
            <person name="Hori S."/>
            <person name="Arai W."/>
            <person name="Tsubouchi T."/>
            <person name="Morono Y."/>
            <person name="Uchiyama I."/>
            <person name="Ito T."/>
            <person name="Fujiyama A."/>
            <person name="Inagaki F."/>
            <person name="Takami H."/>
        </authorList>
    </citation>
    <scope>NUCLEOTIDE SEQUENCE</scope>
    <source>
        <strain evidence="2">Expedition CK06-06</strain>
    </source>
</reference>
<sequence>MNRKANLNIWLSFWVLAVVLAGPAAAVTHYVSPGQSIQAAIDAAANGDEIEVAPGTYNEPINFNGKGVRLYSSGGADVTTIDGTGHYHVVQCVSNEGADTVLEGFTITDGNANGAYPDYYGGGMYNNGSSPTVSNCTFVGNSAYTASVNQAKGGGMYNYNSSPMVTNCTFSGNTAEGGGGMYNDHSSPTVTNCTFSGNTAEGGG</sequence>
<dbReference type="InterPro" id="IPR011050">
    <property type="entry name" value="Pectin_lyase_fold/virulence"/>
</dbReference>
<feature type="domain" description="Right handed beta helix" evidence="1">
    <location>
        <begin position="64"/>
        <end position="200"/>
    </location>
</feature>
<dbReference type="AlphaFoldDB" id="X0WZV4"/>
<dbReference type="SUPFAM" id="SSF51126">
    <property type="entry name" value="Pectin lyase-like"/>
    <property type="match status" value="1"/>
</dbReference>
<evidence type="ECO:0000313" key="2">
    <source>
        <dbReference type="EMBL" id="GAG36260.1"/>
    </source>
</evidence>
<feature type="non-terminal residue" evidence="2">
    <location>
        <position position="204"/>
    </location>
</feature>
<name>X0WZV4_9ZZZZ</name>
<dbReference type="PANTHER" id="PTHR34720">
    <property type="entry name" value="MICROCYSTIN DEPENDENT PROTEIN"/>
    <property type="match status" value="1"/>
</dbReference>
<dbReference type="InterPro" id="IPR039448">
    <property type="entry name" value="Beta_helix"/>
</dbReference>
<dbReference type="EMBL" id="BARS01048417">
    <property type="protein sequence ID" value="GAG36260.1"/>
    <property type="molecule type" value="Genomic_DNA"/>
</dbReference>
<dbReference type="PANTHER" id="PTHR34720:SF9">
    <property type="entry name" value="BLR4714 PROTEIN"/>
    <property type="match status" value="1"/>
</dbReference>
<proteinExistence type="predicted"/>
<accession>X0WZV4</accession>
<organism evidence="2">
    <name type="scientific">marine sediment metagenome</name>
    <dbReference type="NCBI Taxonomy" id="412755"/>
    <lineage>
        <taxon>unclassified sequences</taxon>
        <taxon>metagenomes</taxon>
        <taxon>ecological metagenomes</taxon>
    </lineage>
</organism>
<dbReference type="InterPro" id="IPR012334">
    <property type="entry name" value="Pectin_lyas_fold"/>
</dbReference>
<comment type="caution">
    <text evidence="2">The sequence shown here is derived from an EMBL/GenBank/DDBJ whole genome shotgun (WGS) entry which is preliminary data.</text>
</comment>